<dbReference type="EMBL" id="LT853885">
    <property type="protein sequence ID" value="SMR02272.1"/>
    <property type="molecule type" value="Genomic_DNA"/>
</dbReference>
<evidence type="ECO:0000313" key="3">
    <source>
        <dbReference type="Proteomes" id="UP000195877"/>
    </source>
</evidence>
<sequence length="93" mass="10342">MTRQYLRTLLCTLVHAVSNQVDADTPRTAPVVLAQVCNAAREEDMQRFAARDARQPPPRHGIHGIVFVGSSSIRFWDTLAQDFPGKPVINTGR</sequence>
<reference evidence="2 4" key="1">
    <citation type="submission" date="2017-05" db="EMBL/GenBank/DDBJ databases">
        <authorList>
            <person name="Song R."/>
            <person name="Chenine A.L."/>
            <person name="Ruprecht R.M."/>
        </authorList>
    </citation>
    <scope>NUCLEOTIDE SEQUENCE [LARGE SCALE GENOMIC DNA]</scope>
    <source>
        <strain evidence="2">PD5205</strain>
    </source>
</reference>
<dbReference type="Proteomes" id="UP000195953">
    <property type="component" value="Chromosome 1"/>
</dbReference>
<name>A0A1Y6GZS7_9XANT</name>
<evidence type="ECO:0000313" key="1">
    <source>
        <dbReference type="EMBL" id="SMR00282.1"/>
    </source>
</evidence>
<dbReference type="EMBL" id="LT853882">
    <property type="protein sequence ID" value="SMR00282.1"/>
    <property type="molecule type" value="Genomic_DNA"/>
</dbReference>
<proteinExistence type="predicted"/>
<gene>
    <name evidence="2" type="ORF">PD5205_00953</name>
    <name evidence="1" type="ORF">PD885_03060</name>
</gene>
<protein>
    <submittedName>
        <fullName evidence="2">Lysophospholipase L1</fullName>
    </submittedName>
</protein>
<evidence type="ECO:0000313" key="2">
    <source>
        <dbReference type="EMBL" id="SMR02272.1"/>
    </source>
</evidence>
<evidence type="ECO:0000313" key="4">
    <source>
        <dbReference type="Proteomes" id="UP000195953"/>
    </source>
</evidence>
<organism evidence="2 4">
    <name type="scientific">Xanthomonas fragariae</name>
    <dbReference type="NCBI Taxonomy" id="48664"/>
    <lineage>
        <taxon>Bacteria</taxon>
        <taxon>Pseudomonadati</taxon>
        <taxon>Pseudomonadota</taxon>
        <taxon>Gammaproteobacteria</taxon>
        <taxon>Lysobacterales</taxon>
        <taxon>Lysobacteraceae</taxon>
        <taxon>Xanthomonas</taxon>
    </lineage>
</organism>
<dbReference type="Proteomes" id="UP000195877">
    <property type="component" value="Chromosome 1"/>
</dbReference>
<dbReference type="AlphaFoldDB" id="A0A1Y6GZS7"/>
<accession>A0A1Y6GZS7</accession>
<reference evidence="1 3" key="2">
    <citation type="submission" date="2017-05" db="EMBL/GenBank/DDBJ databases">
        <authorList>
            <person name="Blom J."/>
        </authorList>
    </citation>
    <scope>NUCLEOTIDE SEQUENCE [LARGE SCALE GENOMIC DNA]</scope>
    <source>
        <strain evidence="1">PD885</strain>
    </source>
</reference>
<keyword evidence="3" id="KW-1185">Reference proteome</keyword>